<dbReference type="Proteomes" id="UP000828048">
    <property type="component" value="Chromosome 11"/>
</dbReference>
<evidence type="ECO:0000313" key="2">
    <source>
        <dbReference type="Proteomes" id="UP000828048"/>
    </source>
</evidence>
<gene>
    <name evidence="1" type="ORF">Vadar_023562</name>
</gene>
<proteinExistence type="predicted"/>
<comment type="caution">
    <text evidence="1">The sequence shown here is derived from an EMBL/GenBank/DDBJ whole genome shotgun (WGS) entry which is preliminary data.</text>
</comment>
<organism evidence="1 2">
    <name type="scientific">Vaccinium darrowii</name>
    <dbReference type="NCBI Taxonomy" id="229202"/>
    <lineage>
        <taxon>Eukaryota</taxon>
        <taxon>Viridiplantae</taxon>
        <taxon>Streptophyta</taxon>
        <taxon>Embryophyta</taxon>
        <taxon>Tracheophyta</taxon>
        <taxon>Spermatophyta</taxon>
        <taxon>Magnoliopsida</taxon>
        <taxon>eudicotyledons</taxon>
        <taxon>Gunneridae</taxon>
        <taxon>Pentapetalae</taxon>
        <taxon>asterids</taxon>
        <taxon>Ericales</taxon>
        <taxon>Ericaceae</taxon>
        <taxon>Vaccinioideae</taxon>
        <taxon>Vaccinieae</taxon>
        <taxon>Vaccinium</taxon>
    </lineage>
</organism>
<protein>
    <submittedName>
        <fullName evidence="1">Uncharacterized protein</fullName>
    </submittedName>
</protein>
<dbReference type="EMBL" id="CM037161">
    <property type="protein sequence ID" value="KAH7855310.1"/>
    <property type="molecule type" value="Genomic_DNA"/>
</dbReference>
<evidence type="ECO:0000313" key="1">
    <source>
        <dbReference type="EMBL" id="KAH7855310.1"/>
    </source>
</evidence>
<keyword evidence="2" id="KW-1185">Reference proteome</keyword>
<sequence>MASSPSSSSSSSSSSILSLFTLLSLLTLSSPASTTQTTITLSLLSPPTKPPPTTNPWQRLNHLTSSSIARAHHLKHPHKKNSSLTEIPLSPHSYGGYSLSLGFGTPPQTLSLLLDTGSSLVWVPCTTHYMCDKCNFSGTNPTNTSTFIPKQSSSAKILGCKNPKCEWVAGPAVRAQCSTKICPPYGVVYGSGSTSGILLSETLDLPEGKSVEDFVLGCSIVSTSQPSGIAGFGRGPESLPAQMGLEKFSYCLVSHRFDDEPVSSDLILVGGSLTGKNKTKEGLSLNNSSVRTSLRNETKSVLNYTPLFKNKLGTNSAYEEYYYVHLRKITVGGKKVAIPYNLLVPGSDGNGGTIVDSGTTFTFMERKAYEAVAREFEMQMAQYSRDADVENQSGFGPCYNISGGKQVIFPEFIFHFKGGAKMALPLADYFSLIGGPTVVCMTIVTGIDGVTGGPSIILGNYQQQDFYLEYDLEKERLGFRKQICK</sequence>
<reference evidence="1 2" key="1">
    <citation type="journal article" date="2021" name="Hortic Res">
        <title>High-quality reference genome and annotation aids understanding of berry development for evergreen blueberry (Vaccinium darrowii).</title>
        <authorList>
            <person name="Yu J."/>
            <person name="Hulse-Kemp A.M."/>
            <person name="Babiker E."/>
            <person name="Staton M."/>
        </authorList>
    </citation>
    <scope>NUCLEOTIDE SEQUENCE [LARGE SCALE GENOMIC DNA]</scope>
    <source>
        <strain evidence="2">cv. NJ 8807/NJ 8810</strain>
        <tissue evidence="1">Young leaf</tissue>
    </source>
</reference>
<name>A0ACB7YP40_9ERIC</name>
<accession>A0ACB7YP40</accession>